<dbReference type="GO" id="GO:0016846">
    <property type="term" value="F:carbon-sulfur lyase activity"/>
    <property type="evidence" value="ECO:0007669"/>
    <property type="project" value="InterPro"/>
</dbReference>
<gene>
    <name evidence="7" type="ORF">FHW16_004665</name>
</gene>
<evidence type="ECO:0000256" key="3">
    <source>
        <dbReference type="ARBA" id="ARBA00022833"/>
    </source>
</evidence>
<dbReference type="InterPro" id="IPR006913">
    <property type="entry name" value="CENP-V/GFA"/>
</dbReference>
<dbReference type="GO" id="GO:0046872">
    <property type="term" value="F:metal ion binding"/>
    <property type="evidence" value="ECO:0007669"/>
    <property type="project" value="UniProtKB-KW"/>
</dbReference>
<dbReference type="RefSeq" id="WP_182551549.1">
    <property type="nucleotide sequence ID" value="NZ_JACGXN010000010.1"/>
</dbReference>
<dbReference type="Pfam" id="PF04828">
    <property type="entry name" value="GFA"/>
    <property type="match status" value="1"/>
</dbReference>
<proteinExistence type="inferred from homology"/>
<feature type="domain" description="CENP-V/GFA" evidence="6">
    <location>
        <begin position="9"/>
        <end position="115"/>
    </location>
</feature>
<organism evidence="7 8">
    <name type="scientific">Phyllobacterium myrsinacearum</name>
    <dbReference type="NCBI Taxonomy" id="28101"/>
    <lineage>
        <taxon>Bacteria</taxon>
        <taxon>Pseudomonadati</taxon>
        <taxon>Pseudomonadota</taxon>
        <taxon>Alphaproteobacteria</taxon>
        <taxon>Hyphomicrobiales</taxon>
        <taxon>Phyllobacteriaceae</taxon>
        <taxon>Phyllobacterium</taxon>
    </lineage>
</organism>
<dbReference type="AlphaFoldDB" id="A0A839EWP1"/>
<keyword evidence="4" id="KW-0456">Lyase</keyword>
<comment type="similarity">
    <text evidence="1">Belongs to the Gfa family.</text>
</comment>
<sequence length="165" mass="18500">MKKPVFKRLEGGCACNHVRYRLERSPMIVHCCHCHSCQRLSGSAFSINAMIETDQITLIGDGAPTALEDDPLMHRCPKCLLPLWGNHPMIGKAIAFVRVGNLDKADHLIPEVHYHTASKLPWVSIPQNVPTFEHGNEGDSLMDKEAQSRLNTKLERSELPPDRVD</sequence>
<dbReference type="PROSITE" id="PS51891">
    <property type="entry name" value="CENP_V_GFA"/>
    <property type="match status" value="1"/>
</dbReference>
<dbReference type="PANTHER" id="PTHR33337:SF33">
    <property type="entry name" value="CENP-V_GFA DOMAIN-CONTAINING PROTEIN"/>
    <property type="match status" value="1"/>
</dbReference>
<evidence type="ECO:0000259" key="6">
    <source>
        <dbReference type="PROSITE" id="PS51891"/>
    </source>
</evidence>
<evidence type="ECO:0000256" key="5">
    <source>
        <dbReference type="SAM" id="MobiDB-lite"/>
    </source>
</evidence>
<dbReference type="SUPFAM" id="SSF51316">
    <property type="entry name" value="Mss4-like"/>
    <property type="match status" value="1"/>
</dbReference>
<accession>A0A839EWP1</accession>
<dbReference type="EMBL" id="JACGXN010000010">
    <property type="protein sequence ID" value="MBA8880930.1"/>
    <property type="molecule type" value="Genomic_DNA"/>
</dbReference>
<evidence type="ECO:0000313" key="7">
    <source>
        <dbReference type="EMBL" id="MBA8880930.1"/>
    </source>
</evidence>
<keyword evidence="8" id="KW-1185">Reference proteome</keyword>
<protein>
    <recommendedName>
        <fullName evidence="6">CENP-V/GFA domain-containing protein</fullName>
    </recommendedName>
</protein>
<dbReference type="Proteomes" id="UP000549052">
    <property type="component" value="Unassembled WGS sequence"/>
</dbReference>
<dbReference type="InterPro" id="IPR011057">
    <property type="entry name" value="Mss4-like_sf"/>
</dbReference>
<dbReference type="PANTHER" id="PTHR33337">
    <property type="entry name" value="GFA DOMAIN-CONTAINING PROTEIN"/>
    <property type="match status" value="1"/>
</dbReference>
<evidence type="ECO:0000313" key="8">
    <source>
        <dbReference type="Proteomes" id="UP000549052"/>
    </source>
</evidence>
<dbReference type="Gene3D" id="3.90.1590.10">
    <property type="entry name" value="glutathione-dependent formaldehyde- activating enzyme (gfa)"/>
    <property type="match status" value="1"/>
</dbReference>
<keyword evidence="2" id="KW-0479">Metal-binding</keyword>
<keyword evidence="3" id="KW-0862">Zinc</keyword>
<evidence type="ECO:0000256" key="1">
    <source>
        <dbReference type="ARBA" id="ARBA00005495"/>
    </source>
</evidence>
<comment type="caution">
    <text evidence="7">The sequence shown here is derived from an EMBL/GenBank/DDBJ whole genome shotgun (WGS) entry which is preliminary data.</text>
</comment>
<evidence type="ECO:0000256" key="4">
    <source>
        <dbReference type="ARBA" id="ARBA00023239"/>
    </source>
</evidence>
<evidence type="ECO:0000256" key="2">
    <source>
        <dbReference type="ARBA" id="ARBA00022723"/>
    </source>
</evidence>
<name>A0A839EWP1_9HYPH</name>
<feature type="region of interest" description="Disordered" evidence="5">
    <location>
        <begin position="145"/>
        <end position="165"/>
    </location>
</feature>
<reference evidence="7 8" key="1">
    <citation type="submission" date="2020-07" db="EMBL/GenBank/DDBJ databases">
        <title>Genomic Encyclopedia of Type Strains, Phase IV (KMG-V): Genome sequencing to study the core and pangenomes of soil and plant-associated prokaryotes.</title>
        <authorList>
            <person name="Whitman W."/>
        </authorList>
    </citation>
    <scope>NUCLEOTIDE SEQUENCE [LARGE SCALE GENOMIC DNA]</scope>
    <source>
        <strain evidence="7 8">AN3</strain>
    </source>
</reference>